<dbReference type="OrthoDB" id="430354at2759"/>
<dbReference type="PROSITE" id="PS00018">
    <property type="entry name" value="EF_HAND_1"/>
    <property type="match status" value="1"/>
</dbReference>
<name>A0A813QZS3_9BILA</name>
<evidence type="ECO:0008006" key="17">
    <source>
        <dbReference type="Google" id="ProtNLM"/>
    </source>
</evidence>
<evidence type="ECO:0000256" key="5">
    <source>
        <dbReference type="ARBA" id="ARBA00022692"/>
    </source>
</evidence>
<evidence type="ECO:0000256" key="9">
    <source>
        <dbReference type="ARBA" id="ARBA00023136"/>
    </source>
</evidence>
<dbReference type="EMBL" id="CAJNOK010010422">
    <property type="protein sequence ID" value="CAF1115421.1"/>
    <property type="molecule type" value="Genomic_DNA"/>
</dbReference>
<keyword evidence="7 11" id="KW-1133">Transmembrane helix</keyword>
<evidence type="ECO:0000256" key="3">
    <source>
        <dbReference type="ARBA" id="ARBA00009105"/>
    </source>
</evidence>
<keyword evidence="6" id="KW-0735">Signal-anchor</keyword>
<dbReference type="Proteomes" id="UP000681722">
    <property type="component" value="Unassembled WGS sequence"/>
</dbReference>
<evidence type="ECO:0000256" key="1">
    <source>
        <dbReference type="ARBA" id="ARBA00004394"/>
    </source>
</evidence>
<dbReference type="InterPro" id="IPR029044">
    <property type="entry name" value="Nucleotide-diphossugar_trans"/>
</dbReference>
<dbReference type="EMBL" id="CAJOBA010014840">
    <property type="protein sequence ID" value="CAF3885403.1"/>
    <property type="molecule type" value="Genomic_DNA"/>
</dbReference>
<dbReference type="Proteomes" id="UP000663829">
    <property type="component" value="Unassembled WGS sequence"/>
</dbReference>
<keyword evidence="4" id="KW-0808">Transferase</keyword>
<keyword evidence="8" id="KW-0333">Golgi apparatus</keyword>
<evidence type="ECO:0000313" key="12">
    <source>
        <dbReference type="EMBL" id="CAF0774356.1"/>
    </source>
</evidence>
<evidence type="ECO:0000256" key="7">
    <source>
        <dbReference type="ARBA" id="ARBA00022989"/>
    </source>
</evidence>
<reference evidence="12" key="1">
    <citation type="submission" date="2021-02" db="EMBL/GenBank/DDBJ databases">
        <authorList>
            <person name="Nowell W R."/>
        </authorList>
    </citation>
    <scope>NUCLEOTIDE SEQUENCE</scope>
</reference>
<feature type="transmembrane region" description="Helical" evidence="11">
    <location>
        <begin position="9"/>
        <end position="27"/>
    </location>
</feature>
<dbReference type="Proteomes" id="UP000677228">
    <property type="component" value="Unassembled WGS sequence"/>
</dbReference>
<evidence type="ECO:0000313" key="13">
    <source>
        <dbReference type="EMBL" id="CAF1115421.1"/>
    </source>
</evidence>
<dbReference type="GO" id="GO:0046354">
    <property type="term" value="P:mannan biosynthetic process"/>
    <property type="evidence" value="ECO:0007669"/>
    <property type="project" value="TreeGrafter"/>
</dbReference>
<dbReference type="PANTHER" id="PTHR31646">
    <property type="entry name" value="ALPHA-1,2-MANNOSYLTRANSFERASE MNN2"/>
    <property type="match status" value="1"/>
</dbReference>
<comment type="caution">
    <text evidence="12">The sequence shown here is derived from an EMBL/GenBank/DDBJ whole genome shotgun (WGS) entry which is preliminary data.</text>
</comment>
<dbReference type="InterPro" id="IPR018247">
    <property type="entry name" value="EF_Hand_1_Ca_BS"/>
</dbReference>
<keyword evidence="16" id="KW-1185">Reference proteome</keyword>
<organism evidence="12 16">
    <name type="scientific">Didymodactylos carnosus</name>
    <dbReference type="NCBI Taxonomy" id="1234261"/>
    <lineage>
        <taxon>Eukaryota</taxon>
        <taxon>Metazoa</taxon>
        <taxon>Spiralia</taxon>
        <taxon>Gnathifera</taxon>
        <taxon>Rotifera</taxon>
        <taxon>Eurotatoria</taxon>
        <taxon>Bdelloidea</taxon>
        <taxon>Philodinida</taxon>
        <taxon>Philodinidae</taxon>
        <taxon>Didymodactylos</taxon>
    </lineage>
</organism>
<accession>A0A813QZS3</accession>
<evidence type="ECO:0000313" key="16">
    <source>
        <dbReference type="Proteomes" id="UP000663829"/>
    </source>
</evidence>
<evidence type="ECO:0000313" key="15">
    <source>
        <dbReference type="EMBL" id="CAF3885403.1"/>
    </source>
</evidence>
<evidence type="ECO:0000256" key="10">
    <source>
        <dbReference type="ARBA" id="ARBA00037847"/>
    </source>
</evidence>
<dbReference type="PANTHER" id="PTHR31646:SF1">
    <property type="entry name" value="ALPHA-1,2-MANNOSYLTRANSFERASE MNN2"/>
    <property type="match status" value="1"/>
</dbReference>
<dbReference type="InterPro" id="IPR022751">
    <property type="entry name" value="Alpha_mannosyltransferase"/>
</dbReference>
<dbReference type="EMBL" id="CAJNOQ010000222">
    <property type="protein sequence ID" value="CAF0774356.1"/>
    <property type="molecule type" value="Genomic_DNA"/>
</dbReference>
<dbReference type="AlphaFoldDB" id="A0A813QZS3"/>
<gene>
    <name evidence="12" type="ORF">GPM918_LOCUS2108</name>
    <name evidence="13" type="ORF">OVA965_LOCUS19933</name>
    <name evidence="14" type="ORF">SRO942_LOCUS2108</name>
    <name evidence="15" type="ORF">TMI583_LOCUS20151</name>
</gene>
<dbReference type="Proteomes" id="UP000682733">
    <property type="component" value="Unassembled WGS sequence"/>
</dbReference>
<evidence type="ECO:0000313" key="14">
    <source>
        <dbReference type="EMBL" id="CAF3556799.1"/>
    </source>
</evidence>
<dbReference type="GO" id="GO:0000026">
    <property type="term" value="F:alpha-1,2-mannosyltransferase activity"/>
    <property type="evidence" value="ECO:0007669"/>
    <property type="project" value="TreeGrafter"/>
</dbReference>
<protein>
    <recommendedName>
        <fullName evidence="17">Glycosyltransferase family 71 protein</fullName>
    </recommendedName>
</protein>
<sequence>MLPFLLNRAFVLTTLLCLGFILTIYFVQYNQNPLPFFSSVFFTEQHTESEWSELYAQIELLQPYEEKTYTKCPYQPSNSIYKYSLRYWKAINDTEIRQAKFNWQSFVRTIPNYPHGNYSGYGIVSSTSTNENFQRTLAQIKLLRWLNCQLPIEIYSFEGELNETEVITLHTVPDVQVKFINDIVDEENRNVPRYAIKPNAILQSRFKHVLWLDCDNIPVKDPTYLFHTEHYKQSTAMFWPDFWISSSSNPVWRIFDLECRQEDYEQESGQILINKETAWKPLNLAVYLNKDPFIQNILRGDKETFRLAWKVLKVPFYFIRKFLAVGGFDYVKVDKNGNRNLSKTDFCGHTTIQHDPKGDIIFLHLNAIKYNSYIKYPVELKHIPLIGKQNPWKTYRRYSNTHAYFRPQIIDTNNSDWCTYLPMGEHDHYPPVFETDFHTLVAANITAKYIDYGGLLLKTRRRKTKETRIEVVDRIWN</sequence>
<proteinExistence type="inferred from homology"/>
<dbReference type="GO" id="GO:0000139">
    <property type="term" value="C:Golgi membrane"/>
    <property type="evidence" value="ECO:0007669"/>
    <property type="project" value="UniProtKB-SubCell"/>
</dbReference>
<comment type="subcellular location">
    <subcellularLocation>
        <location evidence="10">Endomembrane system</location>
        <topology evidence="10">Single-pass membrane protein</topology>
    </subcellularLocation>
    <subcellularLocation>
        <location evidence="1">Golgi apparatus membrane</location>
    </subcellularLocation>
    <subcellularLocation>
        <location evidence="2">Membrane</location>
        <topology evidence="2">Single-pass type II membrane protein</topology>
    </subcellularLocation>
</comment>
<comment type="similarity">
    <text evidence="3">Belongs to the MNN1/MNT family.</text>
</comment>
<evidence type="ECO:0000256" key="6">
    <source>
        <dbReference type="ARBA" id="ARBA00022968"/>
    </source>
</evidence>
<evidence type="ECO:0000256" key="8">
    <source>
        <dbReference type="ARBA" id="ARBA00023034"/>
    </source>
</evidence>
<evidence type="ECO:0000256" key="11">
    <source>
        <dbReference type="SAM" id="Phobius"/>
    </source>
</evidence>
<dbReference type="EMBL" id="CAJOBC010000222">
    <property type="protein sequence ID" value="CAF3556799.1"/>
    <property type="molecule type" value="Genomic_DNA"/>
</dbReference>
<evidence type="ECO:0000256" key="4">
    <source>
        <dbReference type="ARBA" id="ARBA00022679"/>
    </source>
</evidence>
<keyword evidence="5 11" id="KW-0812">Transmembrane</keyword>
<dbReference type="SUPFAM" id="SSF53448">
    <property type="entry name" value="Nucleotide-diphospho-sugar transferases"/>
    <property type="match status" value="1"/>
</dbReference>
<keyword evidence="9 11" id="KW-0472">Membrane</keyword>
<evidence type="ECO:0000256" key="2">
    <source>
        <dbReference type="ARBA" id="ARBA00004606"/>
    </source>
</evidence>
<dbReference type="Pfam" id="PF11051">
    <property type="entry name" value="Mannosyl_trans3"/>
    <property type="match status" value="2"/>
</dbReference>